<dbReference type="InterPro" id="IPR038648">
    <property type="entry name" value="PHR_sf"/>
</dbReference>
<keyword evidence="1" id="KW-1133">Transmembrane helix</keyword>
<keyword evidence="1" id="KW-0472">Membrane</keyword>
<accession>A0A1I7WAY9</accession>
<dbReference type="Proteomes" id="UP000095283">
    <property type="component" value="Unplaced"/>
</dbReference>
<organism evidence="3 4">
    <name type="scientific">Heterorhabditis bacteriophora</name>
    <name type="common">Entomopathogenic nematode worm</name>
    <dbReference type="NCBI Taxonomy" id="37862"/>
    <lineage>
        <taxon>Eukaryota</taxon>
        <taxon>Metazoa</taxon>
        <taxon>Ecdysozoa</taxon>
        <taxon>Nematoda</taxon>
        <taxon>Chromadorea</taxon>
        <taxon>Rhabditida</taxon>
        <taxon>Rhabditina</taxon>
        <taxon>Rhabditomorpha</taxon>
        <taxon>Strongyloidea</taxon>
        <taxon>Heterorhabditidae</taxon>
        <taxon>Heterorhabditis</taxon>
    </lineage>
</organism>
<feature type="domain" description="PHR" evidence="2">
    <location>
        <begin position="211"/>
        <end position="264"/>
    </location>
</feature>
<dbReference type="AlphaFoldDB" id="A0A1I7WAY9"/>
<keyword evidence="1" id="KW-0812">Transmembrane</keyword>
<evidence type="ECO:0000313" key="3">
    <source>
        <dbReference type="Proteomes" id="UP000095283"/>
    </source>
</evidence>
<dbReference type="GO" id="GO:0000932">
    <property type="term" value="C:P-body"/>
    <property type="evidence" value="ECO:0007669"/>
    <property type="project" value="TreeGrafter"/>
</dbReference>
<dbReference type="PANTHER" id="PTHR45774:SF3">
    <property type="entry name" value="BTB (POZ) DOMAIN-CONTAINING 2B-RELATED"/>
    <property type="match status" value="1"/>
</dbReference>
<proteinExistence type="predicted"/>
<feature type="transmembrane region" description="Helical" evidence="1">
    <location>
        <begin position="192"/>
        <end position="212"/>
    </location>
</feature>
<sequence>MEVSHHKIRGVVYKTCLILGQFLSLFKNSMQDYHIYVEPSAFLTLLKFLYSDDVIIGPESVMTTLYTVRILFTVKVISIIIGYYCFRKRKLNFLLNFKYGLNFSIRLFLYISFLNMINCRSSYNFSCLIYRFRPRCAVAGKELVVSRFQRIEGRWGYSGTPDRIKLVFLPFFFFLLINYYFIIVLLSTVSMTIYAIFFLNSGLFCSFCNTYIQGPDSHYGTKGLRRIVHQSAAGGVVTFQFTYAAGNNNGTSVEDGQIPEIVFYTKLS</sequence>
<name>A0A1I7WAY9_HETBA</name>
<reference evidence="4" key="1">
    <citation type="submission" date="2016-11" db="UniProtKB">
        <authorList>
            <consortium name="WormBaseParasite"/>
        </authorList>
    </citation>
    <scope>IDENTIFICATION</scope>
</reference>
<evidence type="ECO:0000256" key="1">
    <source>
        <dbReference type="SAM" id="Phobius"/>
    </source>
</evidence>
<dbReference type="GO" id="GO:0005829">
    <property type="term" value="C:cytosol"/>
    <property type="evidence" value="ECO:0007669"/>
    <property type="project" value="TreeGrafter"/>
</dbReference>
<keyword evidence="3" id="KW-1185">Reference proteome</keyword>
<dbReference type="Pfam" id="PF08005">
    <property type="entry name" value="PHR"/>
    <property type="match status" value="1"/>
</dbReference>
<dbReference type="GO" id="GO:0022008">
    <property type="term" value="P:neurogenesis"/>
    <property type="evidence" value="ECO:0007669"/>
    <property type="project" value="TreeGrafter"/>
</dbReference>
<dbReference type="WBParaSite" id="Hba_01835">
    <property type="protein sequence ID" value="Hba_01835"/>
    <property type="gene ID" value="Hba_01835"/>
</dbReference>
<dbReference type="Gene3D" id="2.60.120.820">
    <property type="entry name" value="PHR domain"/>
    <property type="match status" value="1"/>
</dbReference>
<feature type="transmembrane region" description="Helical" evidence="1">
    <location>
        <begin position="66"/>
        <end position="86"/>
    </location>
</feature>
<dbReference type="PANTHER" id="PTHR45774">
    <property type="entry name" value="BTB/POZ DOMAIN-CONTAINING"/>
    <property type="match status" value="1"/>
</dbReference>
<feature type="transmembrane region" description="Helical" evidence="1">
    <location>
        <begin position="166"/>
        <end position="186"/>
    </location>
</feature>
<evidence type="ECO:0000313" key="4">
    <source>
        <dbReference type="WBParaSite" id="Hba_01835"/>
    </source>
</evidence>
<evidence type="ECO:0000259" key="2">
    <source>
        <dbReference type="Pfam" id="PF08005"/>
    </source>
</evidence>
<protein>
    <submittedName>
        <fullName evidence="4">PHR domain-containing protein</fullName>
    </submittedName>
</protein>
<dbReference type="InterPro" id="IPR012983">
    <property type="entry name" value="PHR"/>
</dbReference>